<dbReference type="STRING" id="619304.SAMN05421760_101770"/>
<dbReference type="Gene3D" id="1.10.287.130">
    <property type="match status" value="1"/>
</dbReference>
<evidence type="ECO:0000256" key="1">
    <source>
        <dbReference type="ARBA" id="ARBA00000085"/>
    </source>
</evidence>
<evidence type="ECO:0000256" key="4">
    <source>
        <dbReference type="ARBA" id="ARBA00022475"/>
    </source>
</evidence>
<keyword evidence="5" id="KW-0597">Phosphoprotein</keyword>
<dbReference type="PANTHER" id="PTHR44936">
    <property type="entry name" value="SENSOR PROTEIN CREC"/>
    <property type="match status" value="1"/>
</dbReference>
<protein>
    <recommendedName>
        <fullName evidence="3">histidine kinase</fullName>
        <ecNumber evidence="3">2.7.13.3</ecNumber>
    </recommendedName>
</protein>
<accession>A0A1N7J8I7</accession>
<dbReference type="OrthoDB" id="9785252at2"/>
<dbReference type="Gene3D" id="3.30.565.10">
    <property type="entry name" value="Histidine kinase-like ATPase, C-terminal domain"/>
    <property type="match status" value="1"/>
</dbReference>
<dbReference type="Proteomes" id="UP000185999">
    <property type="component" value="Unassembled WGS sequence"/>
</dbReference>
<dbReference type="InterPro" id="IPR036097">
    <property type="entry name" value="HisK_dim/P_sf"/>
</dbReference>
<keyword evidence="9" id="KW-0067">ATP-binding</keyword>
<keyword evidence="13" id="KW-1185">Reference proteome</keyword>
<dbReference type="GO" id="GO:0000155">
    <property type="term" value="F:phosphorelay sensor kinase activity"/>
    <property type="evidence" value="ECO:0007669"/>
    <property type="project" value="InterPro"/>
</dbReference>
<evidence type="ECO:0000256" key="9">
    <source>
        <dbReference type="ARBA" id="ARBA00022840"/>
    </source>
</evidence>
<keyword evidence="7" id="KW-0547">Nucleotide-binding</keyword>
<keyword evidence="6" id="KW-0808">Transferase</keyword>
<comment type="catalytic activity">
    <reaction evidence="1">
        <text>ATP + protein L-histidine = ADP + protein N-phospho-L-histidine.</text>
        <dbReference type="EC" id="2.7.13.3"/>
    </reaction>
</comment>
<evidence type="ECO:0000256" key="10">
    <source>
        <dbReference type="SAM" id="Phobius"/>
    </source>
</evidence>
<feature type="transmembrane region" description="Helical" evidence="10">
    <location>
        <begin position="84"/>
        <end position="112"/>
    </location>
</feature>
<reference evidence="13" key="1">
    <citation type="submission" date="2017-01" db="EMBL/GenBank/DDBJ databases">
        <authorList>
            <person name="Varghese N."/>
            <person name="Submissions S."/>
        </authorList>
    </citation>
    <scope>NUCLEOTIDE SEQUENCE [LARGE SCALE GENOMIC DNA]</scope>
    <source>
        <strain evidence="13">DSM 22306</strain>
    </source>
</reference>
<keyword evidence="10" id="KW-1133">Transmembrane helix</keyword>
<keyword evidence="10" id="KW-0812">Transmembrane</keyword>
<dbReference type="InterPro" id="IPR003661">
    <property type="entry name" value="HisK_dim/P_dom"/>
</dbReference>
<dbReference type="SMART" id="SM00388">
    <property type="entry name" value="HisKA"/>
    <property type="match status" value="1"/>
</dbReference>
<comment type="subcellular location">
    <subcellularLocation>
        <location evidence="2">Cell membrane</location>
        <topology evidence="2">Multi-pass membrane protein</topology>
    </subcellularLocation>
</comment>
<feature type="transmembrane region" description="Helical" evidence="10">
    <location>
        <begin position="17"/>
        <end position="37"/>
    </location>
</feature>
<evidence type="ECO:0000256" key="5">
    <source>
        <dbReference type="ARBA" id="ARBA00022553"/>
    </source>
</evidence>
<dbReference type="PRINTS" id="PR00344">
    <property type="entry name" value="BCTRLSENSOR"/>
</dbReference>
<evidence type="ECO:0000256" key="6">
    <source>
        <dbReference type="ARBA" id="ARBA00022679"/>
    </source>
</evidence>
<dbReference type="PROSITE" id="PS50109">
    <property type="entry name" value="HIS_KIN"/>
    <property type="match status" value="1"/>
</dbReference>
<evidence type="ECO:0000313" key="13">
    <source>
        <dbReference type="Proteomes" id="UP000185999"/>
    </source>
</evidence>
<keyword evidence="8 12" id="KW-0418">Kinase</keyword>
<gene>
    <name evidence="12" type="ORF">SAMN05421760_101770</name>
</gene>
<evidence type="ECO:0000256" key="8">
    <source>
        <dbReference type="ARBA" id="ARBA00022777"/>
    </source>
</evidence>
<sequence length="420" mass="47302">MGCPVTGNHQQLLQLTYIRFVILFGQCCAIAFALLYLHIDIHPWPLGLALVLLSLLNFMTYARLHSPWPVTQPEFFTQLIADAIIYGFILYQSGGGTNPFIFMLLIPLIITVMTLSSRYIWMMAITVTSIYGSLLVYYVPVIPIMSEHRHSLPELFNIHMLGMWLNFILTVIVITYFIVRINRALQRQQQHLIEEREAKVHHQQILALGTMAAGTAHELGTPLSTMRVILHEMEIDPTLSDEQKEDIGILQQQVQICADKLKQLARSVAEEKNSEKTSLVTTFLDEVLEQWKITRPEVTYSASIQEDLPPDLRNTTALRQAILNLLNNAADACPDHIDITLCWDTVAIWLTIRDYGAGLPIEQANKLGQPFISTKGKGLGIGLFLTSTTLAHYDGEVKLYPAQGKGTMTEVRLSRRAVHG</sequence>
<dbReference type="AlphaFoldDB" id="A0A1N7J8I7"/>
<dbReference type="InterPro" id="IPR003594">
    <property type="entry name" value="HATPase_dom"/>
</dbReference>
<dbReference type="InterPro" id="IPR036890">
    <property type="entry name" value="HATPase_C_sf"/>
</dbReference>
<keyword evidence="10" id="KW-0472">Membrane</keyword>
<dbReference type="SUPFAM" id="SSF55874">
    <property type="entry name" value="ATPase domain of HSP90 chaperone/DNA topoisomerase II/histidine kinase"/>
    <property type="match status" value="1"/>
</dbReference>
<dbReference type="InterPro" id="IPR050980">
    <property type="entry name" value="2C_sensor_his_kinase"/>
</dbReference>
<keyword evidence="4" id="KW-1003">Cell membrane</keyword>
<proteinExistence type="predicted"/>
<evidence type="ECO:0000256" key="2">
    <source>
        <dbReference type="ARBA" id="ARBA00004651"/>
    </source>
</evidence>
<dbReference type="SMART" id="SM00387">
    <property type="entry name" value="HATPase_c"/>
    <property type="match status" value="1"/>
</dbReference>
<evidence type="ECO:0000259" key="11">
    <source>
        <dbReference type="PROSITE" id="PS50109"/>
    </source>
</evidence>
<feature type="transmembrane region" description="Helical" evidence="10">
    <location>
        <begin position="44"/>
        <end position="64"/>
    </location>
</feature>
<name>A0A1N7J8I7_9GAMM</name>
<dbReference type="GO" id="GO:0005524">
    <property type="term" value="F:ATP binding"/>
    <property type="evidence" value="ECO:0007669"/>
    <property type="project" value="UniProtKB-KW"/>
</dbReference>
<feature type="transmembrane region" description="Helical" evidence="10">
    <location>
        <begin position="119"/>
        <end position="138"/>
    </location>
</feature>
<evidence type="ECO:0000256" key="7">
    <source>
        <dbReference type="ARBA" id="ARBA00022741"/>
    </source>
</evidence>
<feature type="transmembrane region" description="Helical" evidence="10">
    <location>
        <begin position="158"/>
        <end position="179"/>
    </location>
</feature>
<dbReference type="PANTHER" id="PTHR44936:SF10">
    <property type="entry name" value="SENSOR PROTEIN RSTB"/>
    <property type="match status" value="1"/>
</dbReference>
<dbReference type="GO" id="GO:0005886">
    <property type="term" value="C:plasma membrane"/>
    <property type="evidence" value="ECO:0007669"/>
    <property type="project" value="UniProtKB-SubCell"/>
</dbReference>
<evidence type="ECO:0000256" key="3">
    <source>
        <dbReference type="ARBA" id="ARBA00012438"/>
    </source>
</evidence>
<dbReference type="CDD" id="cd00082">
    <property type="entry name" value="HisKA"/>
    <property type="match status" value="1"/>
</dbReference>
<evidence type="ECO:0000313" key="12">
    <source>
        <dbReference type="EMBL" id="SIS45675.1"/>
    </source>
</evidence>
<dbReference type="EC" id="2.7.13.3" evidence="3"/>
<dbReference type="EMBL" id="FTOE01000001">
    <property type="protein sequence ID" value="SIS45675.1"/>
    <property type="molecule type" value="Genomic_DNA"/>
</dbReference>
<dbReference type="SUPFAM" id="SSF47384">
    <property type="entry name" value="Homodimeric domain of signal transducing histidine kinase"/>
    <property type="match status" value="1"/>
</dbReference>
<dbReference type="InterPro" id="IPR005467">
    <property type="entry name" value="His_kinase_dom"/>
</dbReference>
<organism evidence="12 13">
    <name type="scientific">Neptunomonas antarctica</name>
    <dbReference type="NCBI Taxonomy" id="619304"/>
    <lineage>
        <taxon>Bacteria</taxon>
        <taxon>Pseudomonadati</taxon>
        <taxon>Pseudomonadota</taxon>
        <taxon>Gammaproteobacteria</taxon>
        <taxon>Oceanospirillales</taxon>
        <taxon>Oceanospirillaceae</taxon>
        <taxon>Neptunomonas</taxon>
    </lineage>
</organism>
<feature type="domain" description="Histidine kinase" evidence="11">
    <location>
        <begin position="214"/>
        <end position="417"/>
    </location>
</feature>
<dbReference type="Pfam" id="PF02518">
    <property type="entry name" value="HATPase_c"/>
    <property type="match status" value="1"/>
</dbReference>
<dbReference type="InterPro" id="IPR004358">
    <property type="entry name" value="Sig_transdc_His_kin-like_C"/>
</dbReference>